<feature type="non-terminal residue" evidence="2">
    <location>
        <position position="1"/>
    </location>
</feature>
<protein>
    <submittedName>
        <fullName evidence="2">Uncharacterized protein</fullName>
    </submittedName>
</protein>
<evidence type="ECO:0000313" key="1">
    <source>
        <dbReference type="EMBL" id="GAH81454.1"/>
    </source>
</evidence>
<organism evidence="2">
    <name type="scientific">marine sediment metagenome</name>
    <dbReference type="NCBI Taxonomy" id="412755"/>
    <lineage>
        <taxon>unclassified sequences</taxon>
        <taxon>metagenomes</taxon>
        <taxon>ecological metagenomes</taxon>
    </lineage>
</organism>
<dbReference type="EMBL" id="BARU01044821">
    <property type="protein sequence ID" value="GAH81676.1"/>
    <property type="molecule type" value="Genomic_DNA"/>
</dbReference>
<comment type="caution">
    <text evidence="2">The sequence shown here is derived from an EMBL/GenBank/DDBJ whole genome shotgun (WGS) entry which is preliminary data.</text>
</comment>
<proteinExistence type="predicted"/>
<dbReference type="EMBL" id="BARU01044800">
    <property type="protein sequence ID" value="GAH81454.1"/>
    <property type="molecule type" value="Genomic_DNA"/>
</dbReference>
<accession>X1IGY1</accession>
<name>X1IGY1_9ZZZZ</name>
<reference evidence="2" key="1">
    <citation type="journal article" date="2014" name="Front. Microbiol.">
        <title>High frequency of phylogenetically diverse reductive dehalogenase-homologous genes in deep subseafloor sedimentary metagenomes.</title>
        <authorList>
            <person name="Kawai M."/>
            <person name="Futagami T."/>
            <person name="Toyoda A."/>
            <person name="Takaki Y."/>
            <person name="Nishi S."/>
            <person name="Hori S."/>
            <person name="Arai W."/>
            <person name="Tsubouchi T."/>
            <person name="Morono Y."/>
            <person name="Uchiyama I."/>
            <person name="Ito T."/>
            <person name="Fujiyama A."/>
            <person name="Inagaki F."/>
            <person name="Takami H."/>
        </authorList>
    </citation>
    <scope>NUCLEOTIDE SEQUENCE</scope>
    <source>
        <strain evidence="2">Expedition CK06-06</strain>
    </source>
</reference>
<sequence>SGVYALIPIKEGKIVNTDALLVQMNTLSDAETFSPPNTY</sequence>
<gene>
    <name evidence="1" type="ORF">S03H2_68201</name>
    <name evidence="2" type="ORF">S03H2_68226</name>
</gene>
<dbReference type="AlphaFoldDB" id="X1IGY1"/>
<evidence type="ECO:0000313" key="2">
    <source>
        <dbReference type="EMBL" id="GAH81676.1"/>
    </source>
</evidence>